<dbReference type="InParanoid" id="A0A1I5F1S0"/>
<dbReference type="Gene3D" id="3.40.50.300">
    <property type="entry name" value="P-loop containing nucleotide triphosphate hydrolases"/>
    <property type="match status" value="1"/>
</dbReference>
<dbReference type="InterPro" id="IPR027417">
    <property type="entry name" value="P-loop_NTPase"/>
</dbReference>
<dbReference type="InterPro" id="IPR004400">
    <property type="entry name" value="UreG"/>
</dbReference>
<comment type="subunit">
    <text evidence="8">Homodimer. UreD, UreF and UreG form a complex that acts as a GTP-hydrolysis-dependent molecular chaperone, activating the urease apoprotein by helping to assemble the nickel containing metallocenter of UreC. The UreE protein probably delivers the nickel.</text>
</comment>
<dbReference type="InterPro" id="IPR003495">
    <property type="entry name" value="CobW/HypB/UreG_nucleotide-bd"/>
</dbReference>
<gene>
    <name evidence="8" type="primary">ureG</name>
    <name evidence="12" type="ORF">SAMN04489713_104387</name>
</gene>
<evidence type="ECO:0000313" key="12">
    <source>
        <dbReference type="EMBL" id="SFO17657.1"/>
    </source>
</evidence>
<evidence type="ECO:0000259" key="11">
    <source>
        <dbReference type="Pfam" id="PF02492"/>
    </source>
</evidence>
<dbReference type="eggNOG" id="COG0378">
    <property type="taxonomic scope" value="Bacteria"/>
</dbReference>
<dbReference type="Gene3D" id="2.30.40.10">
    <property type="entry name" value="Urease, subunit C, domain 1"/>
    <property type="match status" value="1"/>
</dbReference>
<dbReference type="FunCoup" id="A0A1I5F1S0">
    <property type="interactions" value="163"/>
</dbReference>
<evidence type="ECO:0000256" key="8">
    <source>
        <dbReference type="HAMAP-Rule" id="MF_01389"/>
    </source>
</evidence>
<keyword evidence="2" id="KW-0479">Metal-binding</keyword>
<keyword evidence="8" id="KW-0963">Cytoplasm</keyword>
<dbReference type="Proteomes" id="UP000183413">
    <property type="component" value="Unassembled WGS sequence"/>
</dbReference>
<dbReference type="SUPFAM" id="SSF52540">
    <property type="entry name" value="P-loop containing nucleoside triphosphate hydrolases"/>
    <property type="match status" value="1"/>
</dbReference>
<reference evidence="12 13" key="1">
    <citation type="submission" date="2016-10" db="EMBL/GenBank/DDBJ databases">
        <authorList>
            <person name="de Groot N.N."/>
        </authorList>
    </citation>
    <scope>NUCLEOTIDE SEQUENCE [LARGE SCALE GENOMIC DNA]</scope>
    <source>
        <strain evidence="12 13">DSM 43067</strain>
    </source>
</reference>
<dbReference type="RefSeq" id="WP_075021170.1">
    <property type="nucleotide sequence ID" value="NZ_FOVH01000004.1"/>
</dbReference>
<keyword evidence="5 8" id="KW-0996">Nickel insertion</keyword>
<comment type="subcellular location">
    <subcellularLocation>
        <location evidence="8">Cytoplasm</location>
    </subcellularLocation>
</comment>
<keyword evidence="6 8" id="KW-0342">GTP-binding</keyword>
<keyword evidence="4" id="KW-0378">Hydrolase</keyword>
<comment type="similarity">
    <text evidence="1 8">Belongs to the SIMIBI class G3E GTPase family. UreG subfamily.</text>
</comment>
<dbReference type="CDD" id="cd05540">
    <property type="entry name" value="UreG"/>
    <property type="match status" value="1"/>
</dbReference>
<dbReference type="STRING" id="1993.SAMN04489713_104387"/>
<dbReference type="InterPro" id="IPR011612">
    <property type="entry name" value="Urease_alpha_N_dom"/>
</dbReference>
<dbReference type="PANTHER" id="PTHR31715">
    <property type="entry name" value="UREASE ACCESSORY PROTEIN G"/>
    <property type="match status" value="1"/>
</dbReference>
<comment type="function">
    <text evidence="8">Facilitates the functional incorporation of the urease nickel metallocenter. This process requires GTP hydrolysis, probably effectuated by UreG.</text>
</comment>
<evidence type="ECO:0000313" key="13">
    <source>
        <dbReference type="Proteomes" id="UP000183413"/>
    </source>
</evidence>
<organism evidence="12 13">
    <name type="scientific">Actinomadura madurae</name>
    <dbReference type="NCBI Taxonomy" id="1993"/>
    <lineage>
        <taxon>Bacteria</taxon>
        <taxon>Bacillati</taxon>
        <taxon>Actinomycetota</taxon>
        <taxon>Actinomycetes</taxon>
        <taxon>Streptosporangiales</taxon>
        <taxon>Thermomonosporaceae</taxon>
        <taxon>Actinomadura</taxon>
    </lineage>
</organism>
<dbReference type="Pfam" id="PF02492">
    <property type="entry name" value="cobW"/>
    <property type="match status" value="1"/>
</dbReference>
<feature type="domain" description="CobW/HypB/UreG nucleotide-binding" evidence="11">
    <location>
        <begin position="71"/>
        <end position="240"/>
    </location>
</feature>
<evidence type="ECO:0000256" key="1">
    <source>
        <dbReference type="ARBA" id="ARBA00005732"/>
    </source>
</evidence>
<dbReference type="NCBIfam" id="TIGR00101">
    <property type="entry name" value="ureG"/>
    <property type="match status" value="1"/>
</dbReference>
<feature type="binding site" evidence="8">
    <location>
        <begin position="74"/>
        <end position="81"/>
    </location>
    <ligand>
        <name>GTP</name>
        <dbReference type="ChEBI" id="CHEBI:37565"/>
    </ligand>
</feature>
<dbReference type="AlphaFoldDB" id="A0A1I5F1S0"/>
<feature type="domain" description="Urease alpha-subunit N-terminal" evidence="10">
    <location>
        <begin position="21"/>
        <end position="67"/>
    </location>
</feature>
<proteinExistence type="inferred from homology"/>
<dbReference type="EMBL" id="FOVH01000004">
    <property type="protein sequence ID" value="SFO17657.1"/>
    <property type="molecule type" value="Genomic_DNA"/>
</dbReference>
<dbReference type="GO" id="GO:0016151">
    <property type="term" value="F:nickel cation binding"/>
    <property type="evidence" value="ECO:0007669"/>
    <property type="project" value="UniProtKB-UniRule"/>
</dbReference>
<evidence type="ECO:0000259" key="10">
    <source>
        <dbReference type="Pfam" id="PF00449"/>
    </source>
</evidence>
<dbReference type="GO" id="GO:0005525">
    <property type="term" value="F:GTP binding"/>
    <property type="evidence" value="ECO:0007669"/>
    <property type="project" value="UniProtKB-KW"/>
</dbReference>
<protein>
    <recommendedName>
        <fullName evidence="8">Urease accessory protein UreG</fullName>
    </recommendedName>
</protein>
<dbReference type="HAMAP" id="MF_01389">
    <property type="entry name" value="UreG"/>
    <property type="match status" value="1"/>
</dbReference>
<accession>A0A1I5F1S0</accession>
<keyword evidence="7 8" id="KW-0143">Chaperone</keyword>
<dbReference type="GO" id="GO:0003924">
    <property type="term" value="F:GTPase activity"/>
    <property type="evidence" value="ECO:0007669"/>
    <property type="project" value="InterPro"/>
</dbReference>
<evidence type="ECO:0000256" key="5">
    <source>
        <dbReference type="ARBA" id="ARBA00022988"/>
    </source>
</evidence>
<evidence type="ECO:0000256" key="6">
    <source>
        <dbReference type="ARBA" id="ARBA00023134"/>
    </source>
</evidence>
<keyword evidence="13" id="KW-1185">Reference proteome</keyword>
<keyword evidence="3 8" id="KW-0547">Nucleotide-binding</keyword>
<name>A0A1I5F1S0_9ACTN</name>
<dbReference type="Pfam" id="PF00449">
    <property type="entry name" value="Urease_alpha"/>
    <property type="match status" value="1"/>
</dbReference>
<dbReference type="PANTHER" id="PTHR31715:SF0">
    <property type="entry name" value="UREASE ACCESSORY PROTEIN G"/>
    <property type="match status" value="1"/>
</dbReference>
<feature type="compositionally biased region" description="Polar residues" evidence="9">
    <location>
        <begin position="1"/>
        <end position="22"/>
    </location>
</feature>
<evidence type="ECO:0000256" key="2">
    <source>
        <dbReference type="ARBA" id="ARBA00022723"/>
    </source>
</evidence>
<evidence type="ECO:0000256" key="9">
    <source>
        <dbReference type="SAM" id="MobiDB-lite"/>
    </source>
</evidence>
<evidence type="ECO:0000256" key="3">
    <source>
        <dbReference type="ARBA" id="ARBA00022741"/>
    </source>
</evidence>
<sequence>MSWSRSSTRETGPSRWGPTSPTAGDRIRLADTDLFIEVTEDRSRGASAGDEVLFGGGKVIRESMGRALRLGVGGPVGSGKTALVAALCRTLRDELAVAVVTNDIYTTEDADFLRRDAVLSDDRIVAVRTGCCPHTSIRDDISANLDAVESLERRHGPLDLIFVESGGDNLTATFSRGLVDRQIFVLDVSGGDKVPREGGPGVSGADLLVVNKTDLAPLVGADLDVMDRDAARVRGGRPVIFNSLRERPGAPEVAEWVRAVIAGTRDVQDSPGASTPAVAPGAL</sequence>
<evidence type="ECO:0000256" key="4">
    <source>
        <dbReference type="ARBA" id="ARBA00022801"/>
    </source>
</evidence>
<dbReference type="InterPro" id="IPR011059">
    <property type="entry name" value="Metal-dep_hydrolase_composite"/>
</dbReference>
<dbReference type="GO" id="GO:0043419">
    <property type="term" value="P:urea catabolic process"/>
    <property type="evidence" value="ECO:0007669"/>
    <property type="project" value="InterPro"/>
</dbReference>
<dbReference type="GO" id="GO:0005737">
    <property type="term" value="C:cytoplasm"/>
    <property type="evidence" value="ECO:0007669"/>
    <property type="project" value="UniProtKB-SubCell"/>
</dbReference>
<dbReference type="GO" id="GO:0016810">
    <property type="term" value="F:hydrolase activity, acting on carbon-nitrogen (but not peptide) bonds"/>
    <property type="evidence" value="ECO:0007669"/>
    <property type="project" value="InterPro"/>
</dbReference>
<feature type="region of interest" description="Disordered" evidence="9">
    <location>
        <begin position="1"/>
        <end position="25"/>
    </location>
</feature>
<evidence type="ECO:0000256" key="7">
    <source>
        <dbReference type="ARBA" id="ARBA00023186"/>
    </source>
</evidence>